<dbReference type="PROSITE" id="PS51318">
    <property type="entry name" value="TAT"/>
    <property type="match status" value="1"/>
</dbReference>
<gene>
    <name evidence="12" type="ORF">FHX73_12199</name>
</gene>
<evidence type="ECO:0000256" key="2">
    <source>
        <dbReference type="ARBA" id="ARBA00015816"/>
    </source>
</evidence>
<dbReference type="InterPro" id="IPR017941">
    <property type="entry name" value="Rieske_2Fe-2S"/>
</dbReference>
<keyword evidence="4" id="KW-0479">Metal-binding</keyword>
<keyword evidence="5" id="KW-0408">Iron</keyword>
<dbReference type="EMBL" id="VIWT01000002">
    <property type="protein sequence ID" value="TWF91087.1"/>
    <property type="molecule type" value="Genomic_DNA"/>
</dbReference>
<dbReference type="InterPro" id="IPR005805">
    <property type="entry name" value="Rieske_Fe-S_prot_C"/>
</dbReference>
<accession>A0A561TVF2</accession>
<evidence type="ECO:0000256" key="4">
    <source>
        <dbReference type="ARBA" id="ARBA00022723"/>
    </source>
</evidence>
<dbReference type="PROSITE" id="PS51296">
    <property type="entry name" value="RIESKE"/>
    <property type="match status" value="1"/>
</dbReference>
<dbReference type="GO" id="GO:0051537">
    <property type="term" value="F:2 iron, 2 sulfur cluster binding"/>
    <property type="evidence" value="ECO:0007669"/>
    <property type="project" value="UniProtKB-KW"/>
</dbReference>
<evidence type="ECO:0000256" key="1">
    <source>
        <dbReference type="ARBA" id="ARBA00002494"/>
    </source>
</evidence>
<evidence type="ECO:0000256" key="7">
    <source>
        <dbReference type="ARBA" id="ARBA00023157"/>
    </source>
</evidence>
<evidence type="ECO:0000313" key="13">
    <source>
        <dbReference type="Proteomes" id="UP000317940"/>
    </source>
</evidence>
<dbReference type="Gene3D" id="2.102.10.10">
    <property type="entry name" value="Rieske [2Fe-2S] iron-sulphur domain"/>
    <property type="match status" value="1"/>
</dbReference>
<evidence type="ECO:0000256" key="8">
    <source>
        <dbReference type="ARBA" id="ARBA00029586"/>
    </source>
</evidence>
<evidence type="ECO:0000256" key="10">
    <source>
        <dbReference type="SAM" id="MobiDB-lite"/>
    </source>
</evidence>
<feature type="compositionally biased region" description="Low complexity" evidence="10">
    <location>
        <begin position="58"/>
        <end position="73"/>
    </location>
</feature>
<dbReference type="InterPro" id="IPR006311">
    <property type="entry name" value="TAT_signal"/>
</dbReference>
<protein>
    <recommendedName>
        <fullName evidence="2">Cytochrome bc1 complex Rieske iron-sulfur subunit</fullName>
    </recommendedName>
    <alternativeName>
        <fullName evidence="8">Cytochrome bc1 reductase complex subunit QcrA</fullName>
    </alternativeName>
</protein>
<dbReference type="AlphaFoldDB" id="A0A561TVF2"/>
<evidence type="ECO:0000256" key="5">
    <source>
        <dbReference type="ARBA" id="ARBA00023004"/>
    </source>
</evidence>
<feature type="domain" description="Rieske" evidence="11">
    <location>
        <begin position="67"/>
        <end position="159"/>
    </location>
</feature>
<dbReference type="Proteomes" id="UP000317940">
    <property type="component" value="Unassembled WGS sequence"/>
</dbReference>
<feature type="region of interest" description="Disordered" evidence="10">
    <location>
        <begin position="33"/>
        <end position="78"/>
    </location>
</feature>
<comment type="cofactor">
    <cofactor evidence="9">
        <name>[2Fe-2S] cluster</name>
        <dbReference type="ChEBI" id="CHEBI:190135"/>
    </cofactor>
</comment>
<proteinExistence type="predicted"/>
<dbReference type="PANTHER" id="PTHR10134">
    <property type="entry name" value="CYTOCHROME B-C1 COMPLEX SUBUNIT RIESKE, MITOCHONDRIAL"/>
    <property type="match status" value="1"/>
</dbReference>
<keyword evidence="3" id="KW-0001">2Fe-2S</keyword>
<evidence type="ECO:0000256" key="3">
    <source>
        <dbReference type="ARBA" id="ARBA00022714"/>
    </source>
</evidence>
<dbReference type="Pfam" id="PF00355">
    <property type="entry name" value="Rieske"/>
    <property type="match status" value="1"/>
</dbReference>
<dbReference type="RefSeq" id="WP_145908726.1">
    <property type="nucleotide sequence ID" value="NZ_BAAAMZ010000002.1"/>
</dbReference>
<sequence length="160" mass="15352">MAETSSSTGFPTRRAVVAVAGSTGLAAALAACSGGSDQPAAAPAPTSPAAPPTPPAPSASASASSAPSPVSTSDIPVGGGTVFKEQQVVVTQPTQGEFKAFSAICTHRGCTVADVTGGTINCPCHGSKFKIADGSVANGPATLPLPEAKVTVSGTSIAFG</sequence>
<evidence type="ECO:0000256" key="6">
    <source>
        <dbReference type="ARBA" id="ARBA00023014"/>
    </source>
</evidence>
<comment type="function">
    <text evidence="1">Iron-sulfur subunit of the cytochrome bc1 complex, an essential component of the respiratory electron transport chain required for ATP synthesis. The bc1 complex catalyzes the oxidation of menaquinol and the reduction of cytochrome c in the respiratory chain. The bc1 complex operates through a Q-cycle mechanism that couples electron transfer to generation of the proton gradient that drives ATP synthesis.</text>
</comment>
<dbReference type="InterPro" id="IPR036922">
    <property type="entry name" value="Rieske_2Fe-2S_sf"/>
</dbReference>
<dbReference type="SUPFAM" id="SSF50022">
    <property type="entry name" value="ISP domain"/>
    <property type="match status" value="1"/>
</dbReference>
<name>A0A561TVF2_9ACTN</name>
<dbReference type="GO" id="GO:0046872">
    <property type="term" value="F:metal ion binding"/>
    <property type="evidence" value="ECO:0007669"/>
    <property type="project" value="UniProtKB-KW"/>
</dbReference>
<keyword evidence="13" id="KW-1185">Reference proteome</keyword>
<dbReference type="OrthoDB" id="25106at2"/>
<dbReference type="GO" id="GO:0016020">
    <property type="term" value="C:membrane"/>
    <property type="evidence" value="ECO:0007669"/>
    <property type="project" value="InterPro"/>
</dbReference>
<evidence type="ECO:0000256" key="9">
    <source>
        <dbReference type="ARBA" id="ARBA00034078"/>
    </source>
</evidence>
<feature type="compositionally biased region" description="Low complexity" evidence="10">
    <location>
        <begin position="33"/>
        <end position="44"/>
    </location>
</feature>
<evidence type="ECO:0000313" key="12">
    <source>
        <dbReference type="EMBL" id="TWF91087.1"/>
    </source>
</evidence>
<dbReference type="FunFam" id="2.102.10.10:FF:000016">
    <property type="entry name" value="Nitrite reductase/ring-hydroxylating ferredoxin subunit"/>
    <property type="match status" value="1"/>
</dbReference>
<dbReference type="GO" id="GO:0016705">
    <property type="term" value="F:oxidoreductase activity, acting on paired donors, with incorporation or reduction of molecular oxygen"/>
    <property type="evidence" value="ECO:0007669"/>
    <property type="project" value="UniProtKB-ARBA"/>
</dbReference>
<feature type="compositionally biased region" description="Pro residues" evidence="10">
    <location>
        <begin position="45"/>
        <end position="57"/>
    </location>
</feature>
<dbReference type="GO" id="GO:0004497">
    <property type="term" value="F:monooxygenase activity"/>
    <property type="evidence" value="ECO:0007669"/>
    <property type="project" value="UniProtKB-ARBA"/>
</dbReference>
<dbReference type="CDD" id="cd03467">
    <property type="entry name" value="Rieske"/>
    <property type="match status" value="1"/>
</dbReference>
<evidence type="ECO:0000259" key="11">
    <source>
        <dbReference type="PROSITE" id="PS51296"/>
    </source>
</evidence>
<comment type="caution">
    <text evidence="12">The sequence shown here is derived from an EMBL/GenBank/DDBJ whole genome shotgun (WGS) entry which is preliminary data.</text>
</comment>
<keyword evidence="6" id="KW-0411">Iron-sulfur</keyword>
<organism evidence="12 13">
    <name type="scientific">Kitasatospora viridis</name>
    <dbReference type="NCBI Taxonomy" id="281105"/>
    <lineage>
        <taxon>Bacteria</taxon>
        <taxon>Bacillati</taxon>
        <taxon>Actinomycetota</taxon>
        <taxon>Actinomycetes</taxon>
        <taxon>Kitasatosporales</taxon>
        <taxon>Streptomycetaceae</taxon>
        <taxon>Kitasatospora</taxon>
    </lineage>
</organism>
<keyword evidence="7" id="KW-1015">Disulfide bond</keyword>
<dbReference type="PRINTS" id="PR00162">
    <property type="entry name" value="RIESKE"/>
</dbReference>
<dbReference type="InterPro" id="IPR014349">
    <property type="entry name" value="Rieske_Fe-S_prot"/>
</dbReference>
<reference evidence="12 13" key="1">
    <citation type="submission" date="2019-06" db="EMBL/GenBank/DDBJ databases">
        <title>Sequencing the genomes of 1000 actinobacteria strains.</title>
        <authorList>
            <person name="Klenk H.-P."/>
        </authorList>
    </citation>
    <scope>NUCLEOTIDE SEQUENCE [LARGE SCALE GENOMIC DNA]</scope>
    <source>
        <strain evidence="12 13">DSM 44826</strain>
    </source>
</reference>